<proteinExistence type="predicted"/>
<keyword evidence="2" id="KW-1185">Reference proteome</keyword>
<name>A0AAD7AXJ9_9AGAR</name>
<evidence type="ECO:0000313" key="2">
    <source>
        <dbReference type="Proteomes" id="UP001221142"/>
    </source>
</evidence>
<protein>
    <submittedName>
        <fullName evidence="1">Uncharacterized protein</fullName>
    </submittedName>
</protein>
<accession>A0AAD7AXJ9</accession>
<dbReference type="AlphaFoldDB" id="A0AAD7AXJ9"/>
<reference evidence="1" key="1">
    <citation type="submission" date="2023-03" db="EMBL/GenBank/DDBJ databases">
        <title>Massive genome expansion in bonnet fungi (Mycena s.s.) driven by repeated elements and novel gene families across ecological guilds.</title>
        <authorList>
            <consortium name="Lawrence Berkeley National Laboratory"/>
            <person name="Harder C.B."/>
            <person name="Miyauchi S."/>
            <person name="Viragh M."/>
            <person name="Kuo A."/>
            <person name="Thoen E."/>
            <person name="Andreopoulos B."/>
            <person name="Lu D."/>
            <person name="Skrede I."/>
            <person name="Drula E."/>
            <person name="Henrissat B."/>
            <person name="Morin E."/>
            <person name="Kohler A."/>
            <person name="Barry K."/>
            <person name="LaButti K."/>
            <person name="Morin E."/>
            <person name="Salamov A."/>
            <person name="Lipzen A."/>
            <person name="Mereny Z."/>
            <person name="Hegedus B."/>
            <person name="Baldrian P."/>
            <person name="Stursova M."/>
            <person name="Weitz H."/>
            <person name="Taylor A."/>
            <person name="Grigoriev I.V."/>
            <person name="Nagy L.G."/>
            <person name="Martin F."/>
            <person name="Kauserud H."/>
        </authorList>
    </citation>
    <scope>NUCLEOTIDE SEQUENCE</scope>
    <source>
        <strain evidence="1">9284</strain>
    </source>
</reference>
<comment type="caution">
    <text evidence="1">The sequence shown here is derived from an EMBL/GenBank/DDBJ whole genome shotgun (WGS) entry which is preliminary data.</text>
</comment>
<dbReference type="EMBL" id="JARKIF010000209">
    <property type="protein sequence ID" value="KAJ7602674.1"/>
    <property type="molecule type" value="Genomic_DNA"/>
</dbReference>
<gene>
    <name evidence="1" type="ORF">FB45DRAFT_1046700</name>
</gene>
<sequence length="141" mass="15810">MENLYAVVYSEILRFSHHPLTTLPTPLHPVPPPHTPLPRVTHSTPHALLGLPCVPGTLNSELSVPVRDPIRPHRPAADSGIPRRRVDGRVRWGRSGCWRNLEAREDIVVGWEWDDENVVHRAGEAARDPYAIPLAPTLSQR</sequence>
<evidence type="ECO:0000313" key="1">
    <source>
        <dbReference type="EMBL" id="KAJ7602674.1"/>
    </source>
</evidence>
<dbReference type="Proteomes" id="UP001221142">
    <property type="component" value="Unassembled WGS sequence"/>
</dbReference>
<organism evidence="1 2">
    <name type="scientific">Roridomyces roridus</name>
    <dbReference type="NCBI Taxonomy" id="1738132"/>
    <lineage>
        <taxon>Eukaryota</taxon>
        <taxon>Fungi</taxon>
        <taxon>Dikarya</taxon>
        <taxon>Basidiomycota</taxon>
        <taxon>Agaricomycotina</taxon>
        <taxon>Agaricomycetes</taxon>
        <taxon>Agaricomycetidae</taxon>
        <taxon>Agaricales</taxon>
        <taxon>Marasmiineae</taxon>
        <taxon>Mycenaceae</taxon>
        <taxon>Roridomyces</taxon>
    </lineage>
</organism>